<reference evidence="19 20" key="1">
    <citation type="journal article" date="2024" name="Nat. Commun.">
        <title>Phylogenomics reveals the evolutionary origins of lichenization in chlorophyte algae.</title>
        <authorList>
            <person name="Puginier C."/>
            <person name="Libourel C."/>
            <person name="Otte J."/>
            <person name="Skaloud P."/>
            <person name="Haon M."/>
            <person name="Grisel S."/>
            <person name="Petersen M."/>
            <person name="Berrin J.G."/>
            <person name="Delaux P.M."/>
            <person name="Dal Grande F."/>
            <person name="Keller J."/>
        </authorList>
    </citation>
    <scope>NUCLEOTIDE SEQUENCE [LARGE SCALE GENOMIC DNA]</scope>
    <source>
        <strain evidence="19 20">SAG 2145</strain>
    </source>
</reference>
<dbReference type="InterPro" id="IPR029052">
    <property type="entry name" value="Metallo-depent_PP-like"/>
</dbReference>
<evidence type="ECO:0000256" key="13">
    <source>
        <dbReference type="ARBA" id="ARBA00047486"/>
    </source>
</evidence>
<feature type="region of interest" description="Disordered" evidence="17">
    <location>
        <begin position="1"/>
        <end position="36"/>
    </location>
</feature>
<evidence type="ECO:0000313" key="19">
    <source>
        <dbReference type="EMBL" id="KAK9816313.1"/>
    </source>
</evidence>
<dbReference type="Proteomes" id="UP001438707">
    <property type="component" value="Unassembled WGS sequence"/>
</dbReference>
<evidence type="ECO:0000256" key="4">
    <source>
        <dbReference type="ARBA" id="ARBA00012443"/>
    </source>
</evidence>
<proteinExistence type="inferred from homology"/>
<comment type="cofactor">
    <cofactor evidence="1">
        <name>Mg(2+)</name>
        <dbReference type="ChEBI" id="CHEBI:18420"/>
    </cofactor>
</comment>
<dbReference type="PANTHER" id="PTHR16509:SF1">
    <property type="entry name" value="MANGANESE-DEPENDENT ADP-RIBOSE_CDP-ALCOHOL DIPHOSPHATASE"/>
    <property type="match status" value="1"/>
</dbReference>
<accession>A0AAW1Q602</accession>
<evidence type="ECO:0000256" key="17">
    <source>
        <dbReference type="SAM" id="MobiDB-lite"/>
    </source>
</evidence>
<dbReference type="InterPro" id="IPR041869">
    <property type="entry name" value="MPP_ADPRM"/>
</dbReference>
<evidence type="ECO:0000256" key="7">
    <source>
        <dbReference type="ARBA" id="ARBA00016378"/>
    </source>
</evidence>
<evidence type="ECO:0000256" key="14">
    <source>
        <dbReference type="ARBA" id="ARBA00047636"/>
    </source>
</evidence>
<dbReference type="PANTHER" id="PTHR16509">
    <property type="match status" value="1"/>
</dbReference>
<dbReference type="CDD" id="cd07396">
    <property type="entry name" value="MPP_Nbla03831"/>
    <property type="match status" value="1"/>
</dbReference>
<keyword evidence="10" id="KW-0862">Zinc</keyword>
<dbReference type="SUPFAM" id="SSF56300">
    <property type="entry name" value="Metallo-dependent phosphatases"/>
    <property type="match status" value="1"/>
</dbReference>
<evidence type="ECO:0000256" key="16">
    <source>
        <dbReference type="ARBA" id="ARBA00049546"/>
    </source>
</evidence>
<evidence type="ECO:0000256" key="8">
    <source>
        <dbReference type="ARBA" id="ARBA00022723"/>
    </source>
</evidence>
<comment type="similarity">
    <text evidence="2">Belongs to the ADPRibase-Mn family.</text>
</comment>
<name>A0AAW1Q602_9CHLO</name>
<organism evidence="19 20">
    <name type="scientific">Apatococcus lobatus</name>
    <dbReference type="NCBI Taxonomy" id="904363"/>
    <lineage>
        <taxon>Eukaryota</taxon>
        <taxon>Viridiplantae</taxon>
        <taxon>Chlorophyta</taxon>
        <taxon>core chlorophytes</taxon>
        <taxon>Trebouxiophyceae</taxon>
        <taxon>Chlorellales</taxon>
        <taxon>Chlorellaceae</taxon>
        <taxon>Apatococcus</taxon>
    </lineage>
</organism>
<comment type="catalytic activity">
    <reaction evidence="14">
        <text>CDP-choline + H2O = phosphocholine + CMP + 2 H(+)</text>
        <dbReference type="Rhea" id="RHEA:32487"/>
        <dbReference type="ChEBI" id="CHEBI:15377"/>
        <dbReference type="ChEBI" id="CHEBI:15378"/>
        <dbReference type="ChEBI" id="CHEBI:58779"/>
        <dbReference type="ChEBI" id="CHEBI:60377"/>
        <dbReference type="ChEBI" id="CHEBI:295975"/>
        <dbReference type="EC" id="3.6.1.53"/>
    </reaction>
</comment>
<evidence type="ECO:0000256" key="6">
    <source>
        <dbReference type="ARBA" id="ARBA00012529"/>
    </source>
</evidence>
<comment type="subunit">
    <text evidence="3">Monomer.</text>
</comment>
<dbReference type="EC" id="3.6.1.13" evidence="5"/>
<comment type="catalytic activity">
    <reaction evidence="13">
        <text>CDP-glycerol + H2O = sn-glycerol 3-phosphate + CMP + 2 H(+)</text>
        <dbReference type="Rhea" id="RHEA:21692"/>
        <dbReference type="ChEBI" id="CHEBI:15377"/>
        <dbReference type="ChEBI" id="CHEBI:15378"/>
        <dbReference type="ChEBI" id="CHEBI:57597"/>
        <dbReference type="ChEBI" id="CHEBI:58311"/>
        <dbReference type="ChEBI" id="CHEBI:60377"/>
        <dbReference type="EC" id="3.6.1.16"/>
    </reaction>
</comment>
<dbReference type="EC" id="3.6.1.53" evidence="6"/>
<comment type="caution">
    <text evidence="19">The sequence shown here is derived from an EMBL/GenBank/DDBJ whole genome shotgun (WGS) entry which is preliminary data.</text>
</comment>
<keyword evidence="9" id="KW-0378">Hydrolase</keyword>
<dbReference type="EC" id="3.6.1.16" evidence="4"/>
<evidence type="ECO:0000256" key="5">
    <source>
        <dbReference type="ARBA" id="ARBA00012453"/>
    </source>
</evidence>
<sequence length="359" mass="39746">MSDLKDTSAQKVQSSRTPPAGPSEVEPHNDTIPMDKLSVSGEEPIGEPLFTFGVISDIQYADVPDGTSYTGTSRYYRAAMDSMERAVAGWQEQDVAFGMHLGDILDGYHPKDKSEASLAQLLERFGRLNRPVYHMIGNHCLYNLSRPVLNEQLGMGGPETASYYAFQPHSLWRFLVLDGYDLSLLGWPPEHPNHQQALQILEEHNPNEEKNSPEGLVGTQRRFVKFGGGLSSEQLEWMRCELGQAASQGQRALVFCHLPMHRDSSPPAALMWNYPEAMAIIRNSGCVAAVFSGHAHQDGYGVDAEGIQYRVLNGVIETEPGCDCYGVMHVYENMLRLVGYGNVASQDFSLPEQPTALAR</sequence>
<dbReference type="GO" id="GO:0008663">
    <property type="term" value="F:2',3'-cyclic-nucleotide 2'-phosphodiesterase activity"/>
    <property type="evidence" value="ECO:0007669"/>
    <property type="project" value="TreeGrafter"/>
</dbReference>
<protein>
    <recommendedName>
        <fullName evidence="7">Manganese-dependent ADP-ribose/CDP-alcohol diphosphatase</fullName>
        <ecNumber evidence="5">3.6.1.13</ecNumber>
        <ecNumber evidence="4">3.6.1.16</ecNumber>
        <ecNumber evidence="6">3.6.1.53</ecNumber>
    </recommendedName>
    <alternativeName>
        <fullName evidence="12">ADPRibase-Mn</fullName>
    </alternativeName>
    <alternativeName>
        <fullName evidence="11">CDP-choline phosphohydrolase</fullName>
    </alternativeName>
</protein>
<gene>
    <name evidence="19" type="ORF">WJX74_010391</name>
</gene>
<feature type="domain" description="Calcineurin-like phosphoesterase" evidence="18">
    <location>
        <begin position="51"/>
        <end position="297"/>
    </location>
</feature>
<evidence type="ECO:0000256" key="12">
    <source>
        <dbReference type="ARBA" id="ARBA00032579"/>
    </source>
</evidence>
<dbReference type="EMBL" id="JALJOS010000080">
    <property type="protein sequence ID" value="KAK9816313.1"/>
    <property type="molecule type" value="Genomic_DNA"/>
</dbReference>
<dbReference type="InterPro" id="IPR004843">
    <property type="entry name" value="Calcineurin-like_PHP"/>
</dbReference>
<evidence type="ECO:0000259" key="18">
    <source>
        <dbReference type="Pfam" id="PF00149"/>
    </source>
</evidence>
<dbReference type="GO" id="GO:0030145">
    <property type="term" value="F:manganese ion binding"/>
    <property type="evidence" value="ECO:0007669"/>
    <property type="project" value="TreeGrafter"/>
</dbReference>
<comment type="catalytic activity">
    <reaction evidence="15">
        <text>ADP-D-ribose + H2O = D-ribose 5-phosphate + AMP + 2 H(+)</text>
        <dbReference type="Rhea" id="RHEA:10412"/>
        <dbReference type="ChEBI" id="CHEBI:15377"/>
        <dbReference type="ChEBI" id="CHEBI:15378"/>
        <dbReference type="ChEBI" id="CHEBI:57967"/>
        <dbReference type="ChEBI" id="CHEBI:78346"/>
        <dbReference type="ChEBI" id="CHEBI:456215"/>
        <dbReference type="EC" id="3.6.1.53"/>
    </reaction>
</comment>
<dbReference type="Pfam" id="PF00149">
    <property type="entry name" value="Metallophos"/>
    <property type="match status" value="1"/>
</dbReference>
<evidence type="ECO:0000313" key="20">
    <source>
        <dbReference type="Proteomes" id="UP001438707"/>
    </source>
</evidence>
<keyword evidence="8" id="KW-0479">Metal-binding</keyword>
<evidence type="ECO:0000256" key="1">
    <source>
        <dbReference type="ARBA" id="ARBA00001946"/>
    </source>
</evidence>
<dbReference type="GO" id="GO:0047631">
    <property type="term" value="F:ADP-ribose diphosphatase activity"/>
    <property type="evidence" value="ECO:0007669"/>
    <property type="project" value="UniProtKB-EC"/>
</dbReference>
<evidence type="ECO:0000256" key="3">
    <source>
        <dbReference type="ARBA" id="ARBA00011245"/>
    </source>
</evidence>
<evidence type="ECO:0000256" key="11">
    <source>
        <dbReference type="ARBA" id="ARBA00030848"/>
    </source>
</evidence>
<comment type="catalytic activity">
    <reaction evidence="16">
        <text>ADP-D-ribose + H2O = D-ribose 5-phosphate + AMP + 2 H(+)</text>
        <dbReference type="Rhea" id="RHEA:10412"/>
        <dbReference type="ChEBI" id="CHEBI:15377"/>
        <dbReference type="ChEBI" id="CHEBI:15378"/>
        <dbReference type="ChEBI" id="CHEBI:57967"/>
        <dbReference type="ChEBI" id="CHEBI:78346"/>
        <dbReference type="ChEBI" id="CHEBI:456215"/>
        <dbReference type="EC" id="3.6.1.13"/>
    </reaction>
</comment>
<evidence type="ECO:0000256" key="2">
    <source>
        <dbReference type="ARBA" id="ARBA00006362"/>
    </source>
</evidence>
<evidence type="ECO:0000256" key="15">
    <source>
        <dbReference type="ARBA" id="ARBA00047894"/>
    </source>
</evidence>
<evidence type="ECO:0000256" key="9">
    <source>
        <dbReference type="ARBA" id="ARBA00022801"/>
    </source>
</evidence>
<evidence type="ECO:0000256" key="10">
    <source>
        <dbReference type="ARBA" id="ARBA00022833"/>
    </source>
</evidence>
<dbReference type="GO" id="GO:0047734">
    <property type="term" value="F:CDP-glycerol diphosphatase activity"/>
    <property type="evidence" value="ECO:0007669"/>
    <property type="project" value="UniProtKB-EC"/>
</dbReference>
<dbReference type="AlphaFoldDB" id="A0AAW1Q602"/>
<keyword evidence="20" id="KW-1185">Reference proteome</keyword>
<dbReference type="Gene3D" id="3.60.21.10">
    <property type="match status" value="1"/>
</dbReference>